<gene>
    <name evidence="2" type="ORF">SEML1_0240</name>
</gene>
<dbReference type="EMBL" id="CP124550">
    <property type="protein sequence ID" value="WIO45870.1"/>
    <property type="molecule type" value="Genomic_DNA"/>
</dbReference>
<proteinExistence type="predicted"/>
<name>A0ABY8WTW4_9BACT</name>
<dbReference type="Pfam" id="PF01170">
    <property type="entry name" value="UPF0020"/>
    <property type="match status" value="1"/>
</dbReference>
<dbReference type="Proteomes" id="UP001177295">
    <property type="component" value="Chromosome"/>
</dbReference>
<dbReference type="SUPFAM" id="SSF53335">
    <property type="entry name" value="S-adenosyl-L-methionine-dependent methyltransferases"/>
    <property type="match status" value="1"/>
</dbReference>
<protein>
    <submittedName>
        <fullName evidence="2">UPF0020 domain-containing protein</fullName>
    </submittedName>
</protein>
<dbReference type="CDD" id="cd02440">
    <property type="entry name" value="AdoMet_MTases"/>
    <property type="match status" value="1"/>
</dbReference>
<evidence type="ECO:0000313" key="3">
    <source>
        <dbReference type="Proteomes" id="UP001177295"/>
    </source>
</evidence>
<reference evidence="2 3" key="1">
    <citation type="journal article" date="2023" name="Cell">
        <title>Genetic manipulation of Patescibacteria provides mechanistic insights into microbial dark matter and the epibiotic lifestyle.</title>
        <authorList>
            <person name="Wang Y."/>
            <person name="Gallagher L.A."/>
            <person name="Andrade P.A."/>
            <person name="Liu A."/>
            <person name="Humphreys I.R."/>
            <person name="Turkarslan S."/>
            <person name="Cutler K.J."/>
            <person name="Arrieta-Ortiz M.L."/>
            <person name="Li Y."/>
            <person name="Radey M.C."/>
            <person name="McLean J.S."/>
            <person name="Cong Q."/>
            <person name="Baker D."/>
            <person name="Baliga N.S."/>
            <person name="Peterson S.B."/>
            <person name="Mougous J.D."/>
        </authorList>
    </citation>
    <scope>NUCLEOTIDE SEQUENCE [LARGE SCALE GENOMIC DNA]</scope>
    <source>
        <strain evidence="2 3">ML1</strain>
    </source>
</reference>
<evidence type="ECO:0000313" key="2">
    <source>
        <dbReference type="EMBL" id="WIO45870.1"/>
    </source>
</evidence>
<dbReference type="RefSeq" id="WP_376754240.1">
    <property type="nucleotide sequence ID" value="NZ_CP124550.1"/>
</dbReference>
<keyword evidence="3" id="KW-1185">Reference proteome</keyword>
<dbReference type="InterPro" id="IPR029063">
    <property type="entry name" value="SAM-dependent_MTases_sf"/>
</dbReference>
<feature type="domain" description="Ribosomal RNA large subunit methyltransferase K/L-like methyltransferase" evidence="1">
    <location>
        <begin position="182"/>
        <end position="317"/>
    </location>
</feature>
<organism evidence="2 3">
    <name type="scientific">Candidatus Southlakia epibionticum</name>
    <dbReference type="NCBI Taxonomy" id="3043284"/>
    <lineage>
        <taxon>Bacteria</taxon>
        <taxon>Candidatus Saccharimonadota</taxon>
        <taxon>Candidatus Saccharimonadia</taxon>
        <taxon>Candidatus Saccharimonadales</taxon>
        <taxon>Candidatus Saccharimonadaceae</taxon>
        <taxon>Candidatus Southlakia</taxon>
    </lineage>
</organism>
<evidence type="ECO:0000259" key="1">
    <source>
        <dbReference type="Pfam" id="PF01170"/>
    </source>
</evidence>
<dbReference type="Gene3D" id="3.40.50.150">
    <property type="entry name" value="Vaccinia Virus protein VP39"/>
    <property type="match status" value="1"/>
</dbReference>
<accession>A0ABY8WTW4</accession>
<dbReference type="InterPro" id="IPR000241">
    <property type="entry name" value="RlmKL-like_Mtase"/>
</dbReference>
<sequence>MFIAILGRQPALGATELERLYGGDRTRWFSDRAMLIESDAFDFNRLGGSLKAGRIILQTNGNWQMISRTVVDRYAKQWYGIPHKITLGISAYGFRISSRDVQKTGLLLKKQLQQCSVSLRLIPNTEPALNTAASHHNKLGLSPHKIELLIVRNTSGRVIIAESIGAQNISALAARDQVRPRTDAFVGMLPPKLARMMVNFTGLPEEFDSSAAESTSRLCILDPFCGTGTVLQEALLNGYSVVGTDLSQKMIDYTTENLAWLRQKFRTTGEVIALQQADATTFQWKPPRAINAVVCETYLGQPFSAPPRLEKLHEVAGNCNHIITTFLRNIHSQLGDAAPLVLAVPAWRDHSGHFTHLPLIKHLADFGYQRIPLHHIHPEQLLYYRENQVVAREILILTKSPSTKSMRY</sequence>